<dbReference type="FunFam" id="3.30.565.10:FF:000023">
    <property type="entry name" value="PAS domain-containing sensor histidine kinase"/>
    <property type="match status" value="1"/>
</dbReference>
<dbReference type="InterPro" id="IPR035965">
    <property type="entry name" value="PAS-like_dom_sf"/>
</dbReference>
<dbReference type="Pfam" id="PF02518">
    <property type="entry name" value="HATPase_c"/>
    <property type="match status" value="1"/>
</dbReference>
<evidence type="ECO:0000256" key="9">
    <source>
        <dbReference type="ARBA" id="ARBA00022840"/>
    </source>
</evidence>
<dbReference type="PRINTS" id="PR00344">
    <property type="entry name" value="BCTRLSENSOR"/>
</dbReference>
<dbReference type="SMART" id="SM00304">
    <property type="entry name" value="HAMP"/>
    <property type="match status" value="1"/>
</dbReference>
<dbReference type="Gene3D" id="3.30.450.20">
    <property type="entry name" value="PAS domain"/>
    <property type="match status" value="1"/>
</dbReference>
<dbReference type="PROSITE" id="PS50109">
    <property type="entry name" value="HIS_KIN"/>
    <property type="match status" value="1"/>
</dbReference>
<comment type="catalytic activity">
    <reaction evidence="1">
        <text>ATP + protein L-histidine = ADP + protein N-phospho-L-histidine.</text>
        <dbReference type="EC" id="2.7.13.3"/>
    </reaction>
</comment>
<evidence type="ECO:0000259" key="13">
    <source>
        <dbReference type="PROSITE" id="PS50109"/>
    </source>
</evidence>
<evidence type="ECO:0000256" key="6">
    <source>
        <dbReference type="ARBA" id="ARBA00022679"/>
    </source>
</evidence>
<dbReference type="SUPFAM" id="SSF47384">
    <property type="entry name" value="Homodimeric domain of signal transducing histidine kinase"/>
    <property type="match status" value="1"/>
</dbReference>
<feature type="transmembrane region" description="Helical" evidence="12">
    <location>
        <begin position="182"/>
        <end position="206"/>
    </location>
</feature>
<feature type="domain" description="HAMP" evidence="15">
    <location>
        <begin position="203"/>
        <end position="255"/>
    </location>
</feature>
<keyword evidence="4" id="KW-1003">Cell membrane</keyword>
<dbReference type="SUPFAM" id="SSF158472">
    <property type="entry name" value="HAMP domain-like"/>
    <property type="match status" value="1"/>
</dbReference>
<evidence type="ECO:0000313" key="16">
    <source>
        <dbReference type="EMBL" id="NLW36654.1"/>
    </source>
</evidence>
<dbReference type="CDD" id="cd00075">
    <property type="entry name" value="HATPase"/>
    <property type="match status" value="1"/>
</dbReference>
<dbReference type="Pfam" id="PF00672">
    <property type="entry name" value="HAMP"/>
    <property type="match status" value="1"/>
</dbReference>
<evidence type="ECO:0000256" key="10">
    <source>
        <dbReference type="ARBA" id="ARBA00023012"/>
    </source>
</evidence>
<dbReference type="Gene3D" id="6.10.340.10">
    <property type="match status" value="1"/>
</dbReference>
<dbReference type="Gene3D" id="1.10.287.130">
    <property type="match status" value="1"/>
</dbReference>
<reference evidence="16" key="2">
    <citation type="submission" date="2020-01" db="EMBL/GenBank/DDBJ databases">
        <authorList>
            <person name="Campanaro S."/>
        </authorList>
    </citation>
    <scope>NUCLEOTIDE SEQUENCE</scope>
    <source>
        <strain evidence="16">AS06rmzACSIP_7</strain>
    </source>
</reference>
<dbReference type="InterPro" id="IPR036097">
    <property type="entry name" value="HisK_dim/P_sf"/>
</dbReference>
<dbReference type="Pfam" id="PF08448">
    <property type="entry name" value="PAS_4"/>
    <property type="match status" value="1"/>
</dbReference>
<dbReference type="InterPro" id="IPR005467">
    <property type="entry name" value="His_kinase_dom"/>
</dbReference>
<feature type="domain" description="PAC" evidence="14">
    <location>
        <begin position="332"/>
        <end position="385"/>
    </location>
</feature>
<dbReference type="GO" id="GO:0000155">
    <property type="term" value="F:phosphorelay sensor kinase activity"/>
    <property type="evidence" value="ECO:0007669"/>
    <property type="project" value="InterPro"/>
</dbReference>
<dbReference type="GO" id="GO:0005886">
    <property type="term" value="C:plasma membrane"/>
    <property type="evidence" value="ECO:0007669"/>
    <property type="project" value="UniProtKB-SubCell"/>
</dbReference>
<dbReference type="InterPro" id="IPR003660">
    <property type="entry name" value="HAMP_dom"/>
</dbReference>
<keyword evidence="12" id="KW-0812">Transmembrane</keyword>
<dbReference type="SMART" id="SM00387">
    <property type="entry name" value="HATPase_c"/>
    <property type="match status" value="1"/>
</dbReference>
<reference evidence="16" key="1">
    <citation type="journal article" date="2020" name="Biotechnol. Biofuels">
        <title>New insights from the biogas microbiome by comprehensive genome-resolved metagenomics of nearly 1600 species originating from multiple anaerobic digesters.</title>
        <authorList>
            <person name="Campanaro S."/>
            <person name="Treu L."/>
            <person name="Rodriguez-R L.M."/>
            <person name="Kovalovszki A."/>
            <person name="Ziels R.M."/>
            <person name="Maus I."/>
            <person name="Zhu X."/>
            <person name="Kougias P.G."/>
            <person name="Basile A."/>
            <person name="Luo G."/>
            <person name="Schluter A."/>
            <person name="Konstantinidis K.T."/>
            <person name="Angelidaki I."/>
        </authorList>
    </citation>
    <scope>NUCLEOTIDE SEQUENCE</scope>
    <source>
        <strain evidence="16">AS06rmzACSIP_7</strain>
    </source>
</reference>
<dbReference type="InterPro" id="IPR036890">
    <property type="entry name" value="HATPase_C_sf"/>
</dbReference>
<proteinExistence type="predicted"/>
<dbReference type="EC" id="2.7.13.3" evidence="3"/>
<dbReference type="Pfam" id="PF00512">
    <property type="entry name" value="HisKA"/>
    <property type="match status" value="1"/>
</dbReference>
<dbReference type="GO" id="GO:0030295">
    <property type="term" value="F:protein kinase activator activity"/>
    <property type="evidence" value="ECO:0007669"/>
    <property type="project" value="TreeGrafter"/>
</dbReference>
<dbReference type="GO" id="GO:0000156">
    <property type="term" value="F:phosphorelay response regulator activity"/>
    <property type="evidence" value="ECO:0007669"/>
    <property type="project" value="TreeGrafter"/>
</dbReference>
<dbReference type="PROSITE" id="PS50885">
    <property type="entry name" value="HAMP"/>
    <property type="match status" value="1"/>
</dbReference>
<organism evidence="16 17">
    <name type="scientific">Syntrophorhabdus aromaticivorans</name>
    <dbReference type="NCBI Taxonomy" id="328301"/>
    <lineage>
        <taxon>Bacteria</taxon>
        <taxon>Pseudomonadati</taxon>
        <taxon>Thermodesulfobacteriota</taxon>
        <taxon>Syntrophorhabdia</taxon>
        <taxon>Syntrophorhabdales</taxon>
        <taxon>Syntrophorhabdaceae</taxon>
        <taxon>Syntrophorhabdus</taxon>
    </lineage>
</organism>
<accession>A0A971M7E3</accession>
<evidence type="ECO:0000259" key="14">
    <source>
        <dbReference type="PROSITE" id="PS50113"/>
    </source>
</evidence>
<dbReference type="SMART" id="SM00388">
    <property type="entry name" value="HisKA"/>
    <property type="match status" value="1"/>
</dbReference>
<gene>
    <name evidence="16" type="ORF">GXY80_14425</name>
</gene>
<dbReference type="InterPro" id="IPR050351">
    <property type="entry name" value="BphY/WalK/GraS-like"/>
</dbReference>
<evidence type="ECO:0000256" key="5">
    <source>
        <dbReference type="ARBA" id="ARBA00022553"/>
    </source>
</evidence>
<sequence>MSGLQKKLSLGFGGLLLIILIIGVQGIFHLTRLGESIDVILRENYRSVVACQEMKEALERIDSGILFVLLGESDKGKELIGRNSLSFERALKAESNTITLPGESEKAARVRQLYGQYRASLEAIENAGIPLTFRRDTYFSKSLPLFQQIKDTADEILRMNQENMNEANDNARRNAASARRQMYVLLLVGTIVAAVFFFFFTGRWILRPINRLIKSADEIGRGNLDLVVQSDSRDEIGHLSKAFDTMASNLREFRRTDQAKLMRVQRATQQAFDSLPDAIAVIDFQGTVEVATAPARDTFGLKQNTKIQDTKFPLVMDICQRAIKSGHSVVPENGKTIIQQFVEGEERFFRPEAQPIRDQEGQPTGVVLVLKDVTQLRQQDEMKRGIISTVSHQLKTPLTSIRMAIHVLLEEKVGSLTEKQAELLLAAREDSDRLYNILNNLLDISSIESGRAAMHLRKKYPNTLVLDAVDLLTLAANDKGVAIRTELRGDLPEVWADATQIGHVFSNLLSNALRYTDAGGEITISAAADEAWVIFEVRDTGRGIPPEHLNTVFERFFRVPDQGKETGAGLGLAIVKEIVEAHGGTVSAQSSEGKGSAFTFTLRRADRTTREETGP</sequence>
<feature type="domain" description="Histidine kinase" evidence="13">
    <location>
        <begin position="389"/>
        <end position="606"/>
    </location>
</feature>
<name>A0A971M7E3_9BACT</name>
<keyword evidence="6" id="KW-0808">Transferase</keyword>
<dbReference type="CDD" id="cd00082">
    <property type="entry name" value="HisKA"/>
    <property type="match status" value="1"/>
</dbReference>
<dbReference type="EMBL" id="JAAYEE010000278">
    <property type="protein sequence ID" value="NLW36654.1"/>
    <property type="molecule type" value="Genomic_DNA"/>
</dbReference>
<keyword evidence="12" id="KW-1133">Transmembrane helix</keyword>
<keyword evidence="10" id="KW-0902">Two-component regulatory system</keyword>
<dbReference type="InterPro" id="IPR003661">
    <property type="entry name" value="HisK_dim/P_dom"/>
</dbReference>
<dbReference type="InterPro" id="IPR004358">
    <property type="entry name" value="Sig_transdc_His_kin-like_C"/>
</dbReference>
<dbReference type="PROSITE" id="PS50113">
    <property type="entry name" value="PAC"/>
    <property type="match status" value="1"/>
</dbReference>
<keyword evidence="5" id="KW-0597">Phosphoprotein</keyword>
<evidence type="ECO:0000256" key="1">
    <source>
        <dbReference type="ARBA" id="ARBA00000085"/>
    </source>
</evidence>
<evidence type="ECO:0000256" key="12">
    <source>
        <dbReference type="SAM" id="Phobius"/>
    </source>
</evidence>
<evidence type="ECO:0000256" key="4">
    <source>
        <dbReference type="ARBA" id="ARBA00022475"/>
    </source>
</evidence>
<keyword evidence="8" id="KW-0418">Kinase</keyword>
<dbReference type="CDD" id="cd06225">
    <property type="entry name" value="HAMP"/>
    <property type="match status" value="1"/>
</dbReference>
<evidence type="ECO:0000313" key="17">
    <source>
        <dbReference type="Proteomes" id="UP000777265"/>
    </source>
</evidence>
<evidence type="ECO:0000256" key="2">
    <source>
        <dbReference type="ARBA" id="ARBA00004236"/>
    </source>
</evidence>
<comment type="subcellular location">
    <subcellularLocation>
        <location evidence="2">Cell membrane</location>
    </subcellularLocation>
</comment>
<keyword evidence="11 12" id="KW-0472">Membrane</keyword>
<protein>
    <recommendedName>
        <fullName evidence="3">histidine kinase</fullName>
        <ecNumber evidence="3">2.7.13.3</ecNumber>
    </recommendedName>
</protein>
<dbReference type="SUPFAM" id="SSF55785">
    <property type="entry name" value="PYP-like sensor domain (PAS domain)"/>
    <property type="match status" value="1"/>
</dbReference>
<dbReference type="Pfam" id="PF12729">
    <property type="entry name" value="4HB_MCP_1"/>
    <property type="match status" value="1"/>
</dbReference>
<dbReference type="SUPFAM" id="SSF55874">
    <property type="entry name" value="ATPase domain of HSP90 chaperone/DNA topoisomerase II/histidine kinase"/>
    <property type="match status" value="1"/>
</dbReference>
<evidence type="ECO:0000259" key="15">
    <source>
        <dbReference type="PROSITE" id="PS50885"/>
    </source>
</evidence>
<evidence type="ECO:0000256" key="11">
    <source>
        <dbReference type="ARBA" id="ARBA00023136"/>
    </source>
</evidence>
<dbReference type="AlphaFoldDB" id="A0A971M7E3"/>
<dbReference type="InterPro" id="IPR000700">
    <property type="entry name" value="PAS-assoc_C"/>
</dbReference>
<comment type="caution">
    <text evidence="16">The sequence shown here is derived from an EMBL/GenBank/DDBJ whole genome shotgun (WGS) entry which is preliminary data.</text>
</comment>
<dbReference type="GO" id="GO:0005524">
    <property type="term" value="F:ATP binding"/>
    <property type="evidence" value="ECO:0007669"/>
    <property type="project" value="UniProtKB-KW"/>
</dbReference>
<evidence type="ECO:0000256" key="7">
    <source>
        <dbReference type="ARBA" id="ARBA00022741"/>
    </source>
</evidence>
<dbReference type="InterPro" id="IPR003594">
    <property type="entry name" value="HATPase_dom"/>
</dbReference>
<dbReference type="InterPro" id="IPR024478">
    <property type="entry name" value="HlyB_4HB_MCP"/>
</dbReference>
<dbReference type="Gene3D" id="3.30.565.10">
    <property type="entry name" value="Histidine kinase-like ATPase, C-terminal domain"/>
    <property type="match status" value="1"/>
</dbReference>
<dbReference type="Proteomes" id="UP000777265">
    <property type="component" value="Unassembled WGS sequence"/>
</dbReference>
<dbReference type="GO" id="GO:0007234">
    <property type="term" value="P:osmosensory signaling via phosphorelay pathway"/>
    <property type="evidence" value="ECO:0007669"/>
    <property type="project" value="TreeGrafter"/>
</dbReference>
<evidence type="ECO:0000256" key="3">
    <source>
        <dbReference type="ARBA" id="ARBA00012438"/>
    </source>
</evidence>
<dbReference type="InterPro" id="IPR013656">
    <property type="entry name" value="PAS_4"/>
</dbReference>
<dbReference type="PANTHER" id="PTHR42878">
    <property type="entry name" value="TWO-COMPONENT HISTIDINE KINASE"/>
    <property type="match status" value="1"/>
</dbReference>
<keyword evidence="7" id="KW-0547">Nucleotide-binding</keyword>
<keyword evidence="9" id="KW-0067">ATP-binding</keyword>
<evidence type="ECO:0000256" key="8">
    <source>
        <dbReference type="ARBA" id="ARBA00022777"/>
    </source>
</evidence>
<feature type="transmembrane region" description="Helical" evidence="12">
    <location>
        <begin position="12"/>
        <end position="31"/>
    </location>
</feature>
<dbReference type="PANTHER" id="PTHR42878:SF7">
    <property type="entry name" value="SENSOR HISTIDINE KINASE GLRK"/>
    <property type="match status" value="1"/>
</dbReference>